<evidence type="ECO:0000256" key="4">
    <source>
        <dbReference type="ARBA" id="ARBA00023163"/>
    </source>
</evidence>
<gene>
    <name evidence="6" type="ORF">FOZ76_26890</name>
</gene>
<name>A0A556A6I2_9BURK</name>
<dbReference type="Pfam" id="PF03466">
    <property type="entry name" value="LysR_substrate"/>
    <property type="match status" value="1"/>
</dbReference>
<dbReference type="SUPFAM" id="SSF53850">
    <property type="entry name" value="Periplasmic binding protein-like II"/>
    <property type="match status" value="1"/>
</dbReference>
<dbReference type="PRINTS" id="PR00039">
    <property type="entry name" value="HTHLYSR"/>
</dbReference>
<evidence type="ECO:0000313" key="7">
    <source>
        <dbReference type="Proteomes" id="UP000318405"/>
    </source>
</evidence>
<comment type="similarity">
    <text evidence="1">Belongs to the LysR transcriptional regulatory family.</text>
</comment>
<reference evidence="6 7" key="1">
    <citation type="submission" date="2019-07" db="EMBL/GenBank/DDBJ databases">
        <title>Qingshengfaniella alkalisoli gen. nov., sp. nov., isolated from saline soil.</title>
        <authorList>
            <person name="Xu L."/>
            <person name="Huang X.-X."/>
            <person name="Sun J.-Q."/>
        </authorList>
    </citation>
    <scope>NUCLEOTIDE SEQUENCE [LARGE SCALE GENOMIC DNA]</scope>
    <source>
        <strain evidence="6 7">DSM 27279</strain>
    </source>
</reference>
<dbReference type="GO" id="GO:0003700">
    <property type="term" value="F:DNA-binding transcription factor activity"/>
    <property type="evidence" value="ECO:0007669"/>
    <property type="project" value="InterPro"/>
</dbReference>
<dbReference type="Pfam" id="PF00126">
    <property type="entry name" value="HTH_1"/>
    <property type="match status" value="1"/>
</dbReference>
<evidence type="ECO:0000256" key="1">
    <source>
        <dbReference type="ARBA" id="ARBA00009437"/>
    </source>
</evidence>
<dbReference type="PROSITE" id="PS50931">
    <property type="entry name" value="HTH_LYSR"/>
    <property type="match status" value="1"/>
</dbReference>
<dbReference type="PANTHER" id="PTHR30126:SF94">
    <property type="entry name" value="LYSR FAMILY TRANSCRIPTIONAL REGULATOR"/>
    <property type="match status" value="1"/>
</dbReference>
<dbReference type="Gene3D" id="3.40.190.10">
    <property type="entry name" value="Periplasmic binding protein-like II"/>
    <property type="match status" value="2"/>
</dbReference>
<evidence type="ECO:0000259" key="5">
    <source>
        <dbReference type="PROSITE" id="PS50931"/>
    </source>
</evidence>
<dbReference type="InterPro" id="IPR036390">
    <property type="entry name" value="WH_DNA-bd_sf"/>
</dbReference>
<proteinExistence type="inferred from homology"/>
<dbReference type="InterPro" id="IPR036388">
    <property type="entry name" value="WH-like_DNA-bd_sf"/>
</dbReference>
<evidence type="ECO:0000256" key="3">
    <source>
        <dbReference type="ARBA" id="ARBA00023125"/>
    </source>
</evidence>
<dbReference type="InterPro" id="IPR000847">
    <property type="entry name" value="LysR_HTH_N"/>
</dbReference>
<dbReference type="PANTHER" id="PTHR30126">
    <property type="entry name" value="HTH-TYPE TRANSCRIPTIONAL REGULATOR"/>
    <property type="match status" value="1"/>
</dbReference>
<dbReference type="OrthoDB" id="8651113at2"/>
<dbReference type="AlphaFoldDB" id="A0A556A6I2"/>
<comment type="caution">
    <text evidence="6">The sequence shown here is derived from an EMBL/GenBank/DDBJ whole genome shotgun (WGS) entry which is preliminary data.</text>
</comment>
<dbReference type="Proteomes" id="UP000318405">
    <property type="component" value="Unassembled WGS sequence"/>
</dbReference>
<keyword evidence="3" id="KW-0238">DNA-binding</keyword>
<dbReference type="CDD" id="cd05466">
    <property type="entry name" value="PBP2_LTTR_substrate"/>
    <property type="match status" value="1"/>
</dbReference>
<dbReference type="InterPro" id="IPR005119">
    <property type="entry name" value="LysR_subst-bd"/>
</dbReference>
<organism evidence="6 7">
    <name type="scientific">Verticiella sediminum</name>
    <dbReference type="NCBI Taxonomy" id="1247510"/>
    <lineage>
        <taxon>Bacteria</taxon>
        <taxon>Pseudomonadati</taxon>
        <taxon>Pseudomonadota</taxon>
        <taxon>Betaproteobacteria</taxon>
        <taxon>Burkholderiales</taxon>
        <taxon>Alcaligenaceae</taxon>
        <taxon>Verticiella</taxon>
    </lineage>
</organism>
<feature type="domain" description="HTH lysR-type" evidence="5">
    <location>
        <begin position="46"/>
        <end position="103"/>
    </location>
</feature>
<protein>
    <submittedName>
        <fullName evidence="6">LysR family transcriptional regulator</fullName>
    </submittedName>
</protein>
<dbReference type="Gene3D" id="1.10.10.10">
    <property type="entry name" value="Winged helix-like DNA-binding domain superfamily/Winged helix DNA-binding domain"/>
    <property type="match status" value="1"/>
</dbReference>
<dbReference type="SUPFAM" id="SSF46785">
    <property type="entry name" value="Winged helix' DNA-binding domain"/>
    <property type="match status" value="1"/>
</dbReference>
<keyword evidence="4" id="KW-0804">Transcription</keyword>
<sequence length="338" mass="36253">MPPATACRRRTSSSPASWFDGRHCISAAWSKIAIISYGPSSKIRMISLKQLEAFYWTARLGGFATAAERLHITQSTLSKRMADLEAQLGAPLFDRTPYRPALTELGRALVEPVGEVLSRCADILQMAGADRPNGRVVFGVTELVAGLWLAPWVTAMRREHPDVVLEPIVDTTAQLTARMRSGELEFVVAPIPLPGPAHTSTRLAEVAFALMARPDHGLDAPLDAERLATLPVLAQSGDSGLTAMFDAWALAQGLVLRHTVASNSLVAISELVLAGVGVAFLPLAYYREHLAAERLVALQGPVPWPRLTYYLITPAGPGSPAAAAMRRVALARSPDALG</sequence>
<dbReference type="GO" id="GO:0000976">
    <property type="term" value="F:transcription cis-regulatory region binding"/>
    <property type="evidence" value="ECO:0007669"/>
    <property type="project" value="TreeGrafter"/>
</dbReference>
<evidence type="ECO:0000313" key="6">
    <source>
        <dbReference type="EMBL" id="TSH88505.1"/>
    </source>
</evidence>
<dbReference type="EMBL" id="VLTJ01000044">
    <property type="protein sequence ID" value="TSH88505.1"/>
    <property type="molecule type" value="Genomic_DNA"/>
</dbReference>
<accession>A0A556A6I2</accession>
<keyword evidence="2" id="KW-0805">Transcription regulation</keyword>
<keyword evidence="7" id="KW-1185">Reference proteome</keyword>
<evidence type="ECO:0000256" key="2">
    <source>
        <dbReference type="ARBA" id="ARBA00023015"/>
    </source>
</evidence>